<dbReference type="OMA" id="FCPEHRD"/>
<dbReference type="EC" id="3.1.1.47" evidence="1"/>
<evidence type="ECO:0000256" key="2">
    <source>
        <dbReference type="ARBA" id="ARBA00022801"/>
    </source>
</evidence>
<dbReference type="PANTHER" id="PTHR10272:SF7">
    <property type="entry name" value="PHOSPHOLIPASE-RELATED"/>
    <property type="match status" value="1"/>
</dbReference>
<evidence type="ECO:0000256" key="4">
    <source>
        <dbReference type="ARBA" id="ARBA00023098"/>
    </source>
</evidence>
<feature type="region of interest" description="Disordered" evidence="5">
    <location>
        <begin position="56"/>
        <end position="101"/>
    </location>
</feature>
<dbReference type="InterPro" id="IPR029058">
    <property type="entry name" value="AB_hydrolase_fold"/>
</dbReference>
<dbReference type="OrthoDB" id="2363873at2759"/>
<sequence>MIVLSKANTFFSASLSMNDATRCGDAMYSTVQYRKAKNVAFVGMHEIMQKAYNPPMAQFDRSRKQKEVQSLELTLDDDHDASSVLGGPPSRRASDSERQPQQLSSGAAMVSVFSKLNPLPGFPEYSGPHKVGTIDVEIAVSELESPSPAPDDSIPTVQYRIFYPCEESAKKKPIYWLPRPQREYVSAYMRFAGANSILAQLISFFPNLLNFVTIPARKNAALLNSSDSSSTRLPVMIFSHGLGGTRNTYSHLAGSVASHGVIVVCPEHRDGSAPVSIIRDVASGTPCSEKEQKPRKPRRVVNYVRYSHTPSPEVEEGRNSQLKIRLWELGLIHDSLLKIDKGDDITNLNTSSSPLSAFENRMEVQEPGKIIFAGHSFGAATMTQLVKFTYHSPQISEAPADFETLFTPSSRSSIVKQVTPQTPLILLDVWCLPLRSSTSRWLWEKPLPCYASGGAGGAALLTVESQAFYKWQVNLKSTKQLLSPDPTAESFDYAAKGIPEPNLYYAASSAHLSQSDFGLLFPFVTKKFLAALEPDRVMRLNVRAIMQLLRSNKVPVAATSAADMEMGGDEHKGVTNDDHLIFNRNNEVRSWRWISTDCNDPRDLNESGMTAELEKAQVAEAPVEDQLGQPAEPGDAVVQNEAEAV</sequence>
<dbReference type="Pfam" id="PF03403">
    <property type="entry name" value="PAF-AH_p_II"/>
    <property type="match status" value="1"/>
</dbReference>
<dbReference type="Proteomes" id="UP000258309">
    <property type="component" value="Unassembled WGS sequence"/>
</dbReference>
<evidence type="ECO:0000256" key="3">
    <source>
        <dbReference type="ARBA" id="ARBA00022963"/>
    </source>
</evidence>
<dbReference type="AlphaFoldDB" id="A0A3E2GXZ4"/>
<dbReference type="GO" id="GO:0003847">
    <property type="term" value="F:1-alkyl-2-acetylglycerophosphocholine esterase activity"/>
    <property type="evidence" value="ECO:0007669"/>
    <property type="project" value="UniProtKB-EC"/>
</dbReference>
<gene>
    <name evidence="6" type="ORF">B7463_g10461</name>
</gene>
<dbReference type="Gene3D" id="3.40.50.1820">
    <property type="entry name" value="alpha/beta hydrolase"/>
    <property type="match status" value="1"/>
</dbReference>
<dbReference type="EMBL" id="NCSJ02000298">
    <property type="protein sequence ID" value="RFU25877.1"/>
    <property type="molecule type" value="Genomic_DNA"/>
</dbReference>
<proteinExistence type="predicted"/>
<keyword evidence="4" id="KW-0443">Lipid metabolism</keyword>
<evidence type="ECO:0000256" key="5">
    <source>
        <dbReference type="SAM" id="MobiDB-lite"/>
    </source>
</evidence>
<keyword evidence="2" id="KW-0378">Hydrolase</keyword>
<organism evidence="6 7">
    <name type="scientific">Scytalidium lignicola</name>
    <name type="common">Hyphomycete</name>
    <dbReference type="NCBI Taxonomy" id="5539"/>
    <lineage>
        <taxon>Eukaryota</taxon>
        <taxon>Fungi</taxon>
        <taxon>Dikarya</taxon>
        <taxon>Ascomycota</taxon>
        <taxon>Pezizomycotina</taxon>
        <taxon>Leotiomycetes</taxon>
        <taxon>Leotiomycetes incertae sedis</taxon>
        <taxon>Scytalidium</taxon>
    </lineage>
</organism>
<evidence type="ECO:0000313" key="6">
    <source>
        <dbReference type="EMBL" id="RFU25877.1"/>
    </source>
</evidence>
<dbReference type="STRING" id="5539.A0A3E2GXZ4"/>
<protein>
    <recommendedName>
        <fullName evidence="1">1-alkyl-2-acetylglycerophosphocholine esterase</fullName>
        <ecNumber evidence="1">3.1.1.47</ecNumber>
    </recommendedName>
</protein>
<feature type="non-terminal residue" evidence="6">
    <location>
        <position position="645"/>
    </location>
</feature>
<feature type="region of interest" description="Disordered" evidence="5">
    <location>
        <begin position="620"/>
        <end position="645"/>
    </location>
</feature>
<dbReference type="SUPFAM" id="SSF53474">
    <property type="entry name" value="alpha/beta-Hydrolases"/>
    <property type="match status" value="1"/>
</dbReference>
<comment type="caution">
    <text evidence="6">The sequence shown here is derived from an EMBL/GenBank/DDBJ whole genome shotgun (WGS) entry which is preliminary data.</text>
</comment>
<evidence type="ECO:0000256" key="1">
    <source>
        <dbReference type="ARBA" id="ARBA00013201"/>
    </source>
</evidence>
<accession>A0A3E2GXZ4</accession>
<feature type="compositionally biased region" description="Basic and acidic residues" evidence="5">
    <location>
        <begin position="60"/>
        <end position="69"/>
    </location>
</feature>
<keyword evidence="3" id="KW-0442">Lipid degradation</keyword>
<keyword evidence="7" id="KW-1185">Reference proteome</keyword>
<dbReference type="GO" id="GO:0016042">
    <property type="term" value="P:lipid catabolic process"/>
    <property type="evidence" value="ECO:0007669"/>
    <property type="project" value="UniProtKB-KW"/>
</dbReference>
<evidence type="ECO:0000313" key="7">
    <source>
        <dbReference type="Proteomes" id="UP000258309"/>
    </source>
</evidence>
<feature type="non-terminal residue" evidence="6">
    <location>
        <position position="1"/>
    </location>
</feature>
<name>A0A3E2GXZ4_SCYLI</name>
<dbReference type="PANTHER" id="PTHR10272">
    <property type="entry name" value="PLATELET-ACTIVATING FACTOR ACETYLHYDROLASE"/>
    <property type="match status" value="1"/>
</dbReference>
<reference evidence="6 7" key="1">
    <citation type="submission" date="2018-05" db="EMBL/GenBank/DDBJ databases">
        <title>Draft genome sequence of Scytalidium lignicola DSM 105466, a ubiquitous saprotrophic fungus.</title>
        <authorList>
            <person name="Buettner E."/>
            <person name="Gebauer A.M."/>
            <person name="Hofrichter M."/>
            <person name="Liers C."/>
            <person name="Kellner H."/>
        </authorList>
    </citation>
    <scope>NUCLEOTIDE SEQUENCE [LARGE SCALE GENOMIC DNA]</scope>
    <source>
        <strain evidence="6 7">DSM 105466</strain>
    </source>
</reference>